<dbReference type="Proteomes" id="UP001497444">
    <property type="component" value="Chromosome 4"/>
</dbReference>
<dbReference type="EMBL" id="OZ020099">
    <property type="protein sequence ID" value="CAK9272173.1"/>
    <property type="molecule type" value="Genomic_DNA"/>
</dbReference>
<proteinExistence type="predicted"/>
<organism evidence="1 2">
    <name type="scientific">Sphagnum jensenii</name>
    <dbReference type="NCBI Taxonomy" id="128206"/>
    <lineage>
        <taxon>Eukaryota</taxon>
        <taxon>Viridiplantae</taxon>
        <taxon>Streptophyta</taxon>
        <taxon>Embryophyta</taxon>
        <taxon>Bryophyta</taxon>
        <taxon>Sphagnophytina</taxon>
        <taxon>Sphagnopsida</taxon>
        <taxon>Sphagnales</taxon>
        <taxon>Sphagnaceae</taxon>
        <taxon>Sphagnum</taxon>
    </lineage>
</organism>
<name>A0ABP0X2U3_9BRYO</name>
<sequence>MNAEGVEMLSSLKIGQQEDWEPAHLRTENQSIKRLESLSVYSGRSRLVSEEEFKSPTFGVGLEVSVREIGGKTLVPLLNELLSMASESSSATDLKSASAFETASKLTANGIATLGTLDLNKFSGGLKNVSKSTVEGTGLIFQDLVKVVSSPISDPSLEMLILPDADGKPSVSSSMISLQEPYL</sequence>
<accession>A0ABP0X2U3</accession>
<keyword evidence="2" id="KW-1185">Reference proteome</keyword>
<protein>
    <submittedName>
        <fullName evidence="1">Uncharacterized protein</fullName>
    </submittedName>
</protein>
<gene>
    <name evidence="1" type="ORF">CSSPJE1EN1_LOCUS17651</name>
</gene>
<evidence type="ECO:0000313" key="2">
    <source>
        <dbReference type="Proteomes" id="UP001497444"/>
    </source>
</evidence>
<evidence type="ECO:0000313" key="1">
    <source>
        <dbReference type="EMBL" id="CAK9272173.1"/>
    </source>
</evidence>
<reference evidence="1" key="1">
    <citation type="submission" date="2024-02" db="EMBL/GenBank/DDBJ databases">
        <authorList>
            <consortium name="ELIXIR-Norway"/>
            <consortium name="Elixir Norway"/>
        </authorList>
    </citation>
    <scope>NUCLEOTIDE SEQUENCE</scope>
</reference>